<proteinExistence type="predicted"/>
<gene>
    <name evidence="1" type="ORF">GCK32_020966</name>
</gene>
<dbReference type="Proteomes" id="UP001331761">
    <property type="component" value="Unassembled WGS sequence"/>
</dbReference>
<reference evidence="1 2" key="1">
    <citation type="submission" date="2019-10" db="EMBL/GenBank/DDBJ databases">
        <title>Assembly and Annotation for the nematode Trichostrongylus colubriformis.</title>
        <authorList>
            <person name="Martin J."/>
        </authorList>
    </citation>
    <scope>NUCLEOTIDE SEQUENCE [LARGE SCALE GENOMIC DNA]</scope>
    <source>
        <strain evidence="1">G859</strain>
        <tissue evidence="1">Whole worm</tissue>
    </source>
</reference>
<dbReference type="AlphaFoldDB" id="A0AAN8EUA6"/>
<accession>A0AAN8EUA6</accession>
<evidence type="ECO:0000313" key="1">
    <source>
        <dbReference type="EMBL" id="KAK5964325.1"/>
    </source>
</evidence>
<keyword evidence="2" id="KW-1185">Reference proteome</keyword>
<name>A0AAN8EUA6_TRICO</name>
<dbReference type="EMBL" id="WIXE01025948">
    <property type="protein sequence ID" value="KAK5964325.1"/>
    <property type="molecule type" value="Genomic_DNA"/>
</dbReference>
<protein>
    <submittedName>
        <fullName evidence="1">Uncharacterized protein</fullName>
    </submittedName>
</protein>
<sequence length="45" mass="5244">MRIDQVVLRRRNDNYNSYGGMYDAFDDDDSVSVNLLFFSHISSPL</sequence>
<comment type="caution">
    <text evidence="1">The sequence shown here is derived from an EMBL/GenBank/DDBJ whole genome shotgun (WGS) entry which is preliminary data.</text>
</comment>
<organism evidence="1 2">
    <name type="scientific">Trichostrongylus colubriformis</name>
    <name type="common">Black scour worm</name>
    <dbReference type="NCBI Taxonomy" id="6319"/>
    <lineage>
        <taxon>Eukaryota</taxon>
        <taxon>Metazoa</taxon>
        <taxon>Ecdysozoa</taxon>
        <taxon>Nematoda</taxon>
        <taxon>Chromadorea</taxon>
        <taxon>Rhabditida</taxon>
        <taxon>Rhabditina</taxon>
        <taxon>Rhabditomorpha</taxon>
        <taxon>Strongyloidea</taxon>
        <taxon>Trichostrongylidae</taxon>
        <taxon>Trichostrongylus</taxon>
    </lineage>
</organism>
<evidence type="ECO:0000313" key="2">
    <source>
        <dbReference type="Proteomes" id="UP001331761"/>
    </source>
</evidence>